<dbReference type="InterPro" id="IPR005467">
    <property type="entry name" value="His_kinase_dom"/>
</dbReference>
<dbReference type="PANTHER" id="PTHR43304:SF1">
    <property type="entry name" value="PAC DOMAIN-CONTAINING PROTEIN"/>
    <property type="match status" value="1"/>
</dbReference>
<dbReference type="InterPro" id="IPR036890">
    <property type="entry name" value="HATPase_C_sf"/>
</dbReference>
<dbReference type="Gene3D" id="3.30.450.20">
    <property type="entry name" value="PAS domain"/>
    <property type="match status" value="2"/>
</dbReference>
<sequence length="531" mass="59703">MNSTEALARQLQALETVPDSYIVVSPELIILTASNAYLADTLTQREQLVGRYLFDVFPDNPAAPEANAVRNWRASLERVIATGQPHQMDQQHYDVPDPERPGHFVERHWQPLNTPVFDSQGRLHYIIHSSVNITEEVQARRALEVSQHREHDALVEAERERLRLSHLVMQAPAALCIHAGPALTYELVNPGYERLFPGRQLLGRPILEALPELRDTGVWEQLREVYRTGHTRQSHEVLVPLHSTPDGQREDRYFNYTFQARRNEHEQVDGVYVFAFEVTEQVRARQQVQALNQELDQANRQLTRVNADLDSFVYMAAHDLKGPINNLEGLVQALSEELPAPPDAPARPLLHMMQDAVGRFQRTLAQLSDVLQLHQAHDPAAPPVELGAVVDDLRQDLLPALQQTGGQLEVDAVACPVVAMPAKSLRSVLYNLLSNALKYRHPDRPPLVRLNCRTEDGFWHLTVQDNGLGLDATQQASLFALFRRFHDHVEGTGLGLYTVKKIVENLGGRVQVQSELGVGSTFSVYIPNAAT</sequence>
<dbReference type="SMART" id="SM00387">
    <property type="entry name" value="HATPase_c"/>
    <property type="match status" value="1"/>
</dbReference>
<evidence type="ECO:0000256" key="6">
    <source>
        <dbReference type="SAM" id="Coils"/>
    </source>
</evidence>
<comment type="catalytic activity">
    <reaction evidence="1">
        <text>ATP + protein L-histidine = ADP + protein N-phospho-L-histidine.</text>
        <dbReference type="EC" id="2.7.13.3"/>
    </reaction>
</comment>
<feature type="domain" description="Histidine kinase" evidence="7">
    <location>
        <begin position="315"/>
        <end position="530"/>
    </location>
</feature>
<dbReference type="SUPFAM" id="SSF47384">
    <property type="entry name" value="Homodimeric domain of signal transducing histidine kinase"/>
    <property type="match status" value="1"/>
</dbReference>
<keyword evidence="9" id="KW-1185">Reference proteome</keyword>
<dbReference type="InterPro" id="IPR003594">
    <property type="entry name" value="HATPase_dom"/>
</dbReference>
<dbReference type="InterPro" id="IPR004358">
    <property type="entry name" value="Sig_transdc_His_kin-like_C"/>
</dbReference>
<keyword evidence="5" id="KW-0418">Kinase</keyword>
<accession>A0A4Z0QFB9</accession>
<organism evidence="8 9">
    <name type="scientific">Hymenobacter metallicola</name>
    <dbReference type="NCBI Taxonomy" id="2563114"/>
    <lineage>
        <taxon>Bacteria</taxon>
        <taxon>Pseudomonadati</taxon>
        <taxon>Bacteroidota</taxon>
        <taxon>Cytophagia</taxon>
        <taxon>Cytophagales</taxon>
        <taxon>Hymenobacteraceae</taxon>
        <taxon>Hymenobacter</taxon>
    </lineage>
</organism>
<protein>
    <recommendedName>
        <fullName evidence="2">histidine kinase</fullName>
        <ecNumber evidence="2">2.7.13.3</ecNumber>
    </recommendedName>
</protein>
<keyword evidence="3" id="KW-0597">Phosphoprotein</keyword>
<name>A0A4Z0QFB9_9BACT</name>
<reference evidence="8 9" key="1">
    <citation type="submission" date="2019-04" db="EMBL/GenBank/DDBJ databases">
        <authorList>
            <person name="Feng G."/>
            <person name="Zhang J."/>
            <person name="Zhu H."/>
        </authorList>
    </citation>
    <scope>NUCLEOTIDE SEQUENCE [LARGE SCALE GENOMIC DNA]</scope>
    <source>
        <strain evidence="8 9">9PBR-1</strain>
    </source>
</reference>
<dbReference type="PANTHER" id="PTHR43304">
    <property type="entry name" value="PHYTOCHROME-LIKE PROTEIN CPH1"/>
    <property type="match status" value="1"/>
</dbReference>
<feature type="coiled-coil region" evidence="6">
    <location>
        <begin position="281"/>
        <end position="308"/>
    </location>
</feature>
<evidence type="ECO:0000313" key="9">
    <source>
        <dbReference type="Proteomes" id="UP000298471"/>
    </source>
</evidence>
<dbReference type="Pfam" id="PF02518">
    <property type="entry name" value="HATPase_c"/>
    <property type="match status" value="1"/>
</dbReference>
<dbReference type="InterPro" id="IPR013656">
    <property type="entry name" value="PAS_4"/>
</dbReference>
<dbReference type="Gene3D" id="3.30.565.10">
    <property type="entry name" value="Histidine kinase-like ATPase, C-terminal domain"/>
    <property type="match status" value="1"/>
</dbReference>
<proteinExistence type="predicted"/>
<dbReference type="RefSeq" id="WP_135391518.1">
    <property type="nucleotide sequence ID" value="NZ_SRMB01000001.1"/>
</dbReference>
<dbReference type="InterPro" id="IPR035965">
    <property type="entry name" value="PAS-like_dom_sf"/>
</dbReference>
<dbReference type="SMART" id="SM00388">
    <property type="entry name" value="HisKA"/>
    <property type="match status" value="1"/>
</dbReference>
<evidence type="ECO:0000256" key="5">
    <source>
        <dbReference type="ARBA" id="ARBA00022777"/>
    </source>
</evidence>
<evidence type="ECO:0000256" key="1">
    <source>
        <dbReference type="ARBA" id="ARBA00000085"/>
    </source>
</evidence>
<dbReference type="EC" id="2.7.13.3" evidence="2"/>
<dbReference type="Gene3D" id="1.10.287.130">
    <property type="match status" value="1"/>
</dbReference>
<dbReference type="Proteomes" id="UP000298471">
    <property type="component" value="Unassembled WGS sequence"/>
</dbReference>
<keyword evidence="6" id="KW-0175">Coiled coil</keyword>
<evidence type="ECO:0000256" key="3">
    <source>
        <dbReference type="ARBA" id="ARBA00022553"/>
    </source>
</evidence>
<dbReference type="EMBL" id="SRMB01000001">
    <property type="protein sequence ID" value="TGE28146.1"/>
    <property type="molecule type" value="Genomic_DNA"/>
</dbReference>
<dbReference type="Pfam" id="PF08448">
    <property type="entry name" value="PAS_4"/>
    <property type="match status" value="2"/>
</dbReference>
<dbReference type="InterPro" id="IPR036097">
    <property type="entry name" value="HisK_dim/P_sf"/>
</dbReference>
<comment type="caution">
    <text evidence="8">The sequence shown here is derived from an EMBL/GenBank/DDBJ whole genome shotgun (WGS) entry which is preliminary data.</text>
</comment>
<dbReference type="OrthoDB" id="9766459at2"/>
<evidence type="ECO:0000313" key="8">
    <source>
        <dbReference type="EMBL" id="TGE28146.1"/>
    </source>
</evidence>
<dbReference type="PRINTS" id="PR00344">
    <property type="entry name" value="BCTRLSENSOR"/>
</dbReference>
<dbReference type="SUPFAM" id="SSF55874">
    <property type="entry name" value="ATPase domain of HSP90 chaperone/DNA topoisomerase II/histidine kinase"/>
    <property type="match status" value="1"/>
</dbReference>
<dbReference type="PROSITE" id="PS50109">
    <property type="entry name" value="HIS_KIN"/>
    <property type="match status" value="1"/>
</dbReference>
<dbReference type="InterPro" id="IPR052162">
    <property type="entry name" value="Sensor_kinase/Photoreceptor"/>
</dbReference>
<evidence type="ECO:0000256" key="2">
    <source>
        <dbReference type="ARBA" id="ARBA00012438"/>
    </source>
</evidence>
<dbReference type="AlphaFoldDB" id="A0A4Z0QFB9"/>
<evidence type="ECO:0000259" key="7">
    <source>
        <dbReference type="PROSITE" id="PS50109"/>
    </source>
</evidence>
<dbReference type="InterPro" id="IPR003661">
    <property type="entry name" value="HisK_dim/P_dom"/>
</dbReference>
<dbReference type="SUPFAM" id="SSF55785">
    <property type="entry name" value="PYP-like sensor domain (PAS domain)"/>
    <property type="match status" value="2"/>
</dbReference>
<gene>
    <name evidence="8" type="ORF">E5K02_01395</name>
</gene>
<keyword evidence="4" id="KW-0808">Transferase</keyword>
<dbReference type="GO" id="GO:0000155">
    <property type="term" value="F:phosphorelay sensor kinase activity"/>
    <property type="evidence" value="ECO:0007669"/>
    <property type="project" value="InterPro"/>
</dbReference>
<evidence type="ECO:0000256" key="4">
    <source>
        <dbReference type="ARBA" id="ARBA00022679"/>
    </source>
</evidence>